<dbReference type="Proteomes" id="UP000694620">
    <property type="component" value="Chromosome 2"/>
</dbReference>
<dbReference type="Ensembl" id="ENSECRT00000015824.1">
    <property type="protein sequence ID" value="ENSECRP00000015547.1"/>
    <property type="gene ID" value="ENSECRG00000010375.1"/>
</dbReference>
<dbReference type="InterPro" id="IPR004170">
    <property type="entry name" value="WWE_dom"/>
</dbReference>
<dbReference type="PROSITE" id="PS51059">
    <property type="entry name" value="PARP_CATALYTIC"/>
    <property type="match status" value="1"/>
</dbReference>
<dbReference type="Pfam" id="PF23466">
    <property type="entry name" value="WWE_4"/>
    <property type="match status" value="1"/>
</dbReference>
<dbReference type="GO" id="GO:0003950">
    <property type="term" value="F:NAD+ poly-ADP-ribosyltransferase activity"/>
    <property type="evidence" value="ECO:0007669"/>
    <property type="project" value="InterPro"/>
</dbReference>
<dbReference type="GO" id="GO:0005634">
    <property type="term" value="C:nucleus"/>
    <property type="evidence" value="ECO:0007669"/>
    <property type="project" value="UniProtKB-SubCell"/>
</dbReference>
<dbReference type="GeneTree" id="ENSGT00940000155368"/>
<protein>
    <submittedName>
        <fullName evidence="10">TCDD inducible poly(ADP-ribose) polymerase</fullName>
    </submittedName>
</protein>
<evidence type="ECO:0000313" key="11">
    <source>
        <dbReference type="Proteomes" id="UP000694620"/>
    </source>
</evidence>
<gene>
    <name evidence="10" type="primary">TIPARP</name>
</gene>
<organism evidence="10 11">
    <name type="scientific">Erpetoichthys calabaricus</name>
    <name type="common">Rope fish</name>
    <name type="synonym">Calamoichthys calabaricus</name>
    <dbReference type="NCBI Taxonomy" id="27687"/>
    <lineage>
        <taxon>Eukaryota</taxon>
        <taxon>Metazoa</taxon>
        <taxon>Chordata</taxon>
        <taxon>Craniata</taxon>
        <taxon>Vertebrata</taxon>
        <taxon>Euteleostomi</taxon>
        <taxon>Actinopterygii</taxon>
        <taxon>Polypteriformes</taxon>
        <taxon>Polypteridae</taxon>
        <taxon>Erpetoichthys</taxon>
    </lineage>
</organism>
<dbReference type="UniPathway" id="UPA00143"/>
<evidence type="ECO:0000256" key="3">
    <source>
        <dbReference type="ARBA" id="ARBA00023242"/>
    </source>
</evidence>
<feature type="region of interest" description="Disordered" evidence="6">
    <location>
        <begin position="131"/>
        <end position="155"/>
    </location>
</feature>
<dbReference type="InterPro" id="IPR012317">
    <property type="entry name" value="Poly(ADP-ribose)pol_cat_dom"/>
</dbReference>
<sequence>MEKTLRLLQTGLKGAGQVPGDPTLDLNSPTAASGEFTKQMSLADKIPLVKPYLKKKHAPRKLDAKCLRALDPILTSLFSSENLGACDGVFVSRNQTGSRRNLCEAAVAKQICLKRNGVPDLMGDHGVELMEGEQKASSLQTGPKDSSFPLPASGPEQTSGMYPFAPIETDNSNHLHTGLFQDKSEEASLDLVFELLTQLQYHTHQGDGIPICVDFLQGGCAFGSDCPKHHTALPYHWQARRSSTQVWQSVAEDSQEQLERLYCNPDNEQIRLKYKDRVLPLDFNLMRVADVEYDLVRRLATPSSPNINCNCNTVWRYYCRDNIGWREYSEPVVQLIEDAACRGLKEVRFVTLQNQYILNIKEGFQQNAVFGFRRQIKKRPLFLSTVTLMPYLQTLGGIPTAISPAARLACNPPLSPGVSTSSSLYPETWVAMEAFQDFVQVPVSKEDKSYRTVYSLFHKTVSETKYKILKIMRVQNPFLWEKYKRKKEYMSRKMTEMDRMLNERHLFHGTSQDVVDGICKHNFDPRVCGKHATMFGQGSYFARKAIYSHNFSKRSSKGIHYMFLAKVLTGKYTVGNPTMRRPPHINAIDPSSDLFDSCVDNWIDPQIFVIFNDDQSYPYFIIEYEEVSDTVCI</sequence>
<reference evidence="10" key="1">
    <citation type="submission" date="2021-06" db="EMBL/GenBank/DDBJ databases">
        <authorList>
            <consortium name="Wellcome Sanger Institute Data Sharing"/>
        </authorList>
    </citation>
    <scope>NUCLEOTIDE SEQUENCE [LARGE SCALE GENOMIC DNA]</scope>
</reference>
<evidence type="ECO:0000313" key="10">
    <source>
        <dbReference type="Ensembl" id="ENSECRP00000015547.1"/>
    </source>
</evidence>
<dbReference type="SUPFAM" id="SSF117839">
    <property type="entry name" value="WWE domain"/>
    <property type="match status" value="1"/>
</dbReference>
<dbReference type="InterPro" id="IPR037197">
    <property type="entry name" value="WWE_dom_sf"/>
</dbReference>
<keyword evidence="3" id="KW-0539">Nucleus</keyword>
<dbReference type="PANTHER" id="PTHR45740:SF7">
    <property type="entry name" value="PROTEIN MONO-ADP-RIBOSYLTRANSFERASE TIPARP"/>
    <property type="match status" value="1"/>
</dbReference>
<evidence type="ECO:0000259" key="7">
    <source>
        <dbReference type="PROSITE" id="PS50103"/>
    </source>
</evidence>
<evidence type="ECO:0000256" key="4">
    <source>
        <dbReference type="ARBA" id="ARBA00024347"/>
    </source>
</evidence>
<feature type="domain" description="PARP catalytic" evidence="9">
    <location>
        <begin position="423"/>
        <end position="633"/>
    </location>
</feature>
<comment type="similarity">
    <text evidence="4">Belongs to the ARTD/PARP family.</text>
</comment>
<dbReference type="Pfam" id="PF00644">
    <property type="entry name" value="PARP"/>
    <property type="match status" value="1"/>
</dbReference>
<feature type="zinc finger region" description="C3H1-type" evidence="5">
    <location>
        <begin position="206"/>
        <end position="233"/>
    </location>
</feature>
<evidence type="ECO:0000259" key="9">
    <source>
        <dbReference type="PROSITE" id="PS51059"/>
    </source>
</evidence>
<dbReference type="InterPro" id="IPR051712">
    <property type="entry name" value="ARTD-AVP"/>
</dbReference>
<dbReference type="Gene3D" id="3.90.228.10">
    <property type="match status" value="1"/>
</dbReference>
<dbReference type="GO" id="GO:0016567">
    <property type="term" value="P:protein ubiquitination"/>
    <property type="evidence" value="ECO:0007669"/>
    <property type="project" value="UniProtKB-UniPathway"/>
</dbReference>
<evidence type="ECO:0000256" key="5">
    <source>
        <dbReference type="PROSITE-ProRule" id="PRU00723"/>
    </source>
</evidence>
<dbReference type="GO" id="GO:1990404">
    <property type="term" value="F:NAD+-protein mono-ADP-ribosyltransferase activity"/>
    <property type="evidence" value="ECO:0007669"/>
    <property type="project" value="TreeGrafter"/>
</dbReference>
<evidence type="ECO:0000256" key="2">
    <source>
        <dbReference type="ARBA" id="ARBA00004906"/>
    </source>
</evidence>
<evidence type="ECO:0000256" key="6">
    <source>
        <dbReference type="SAM" id="MobiDB-lite"/>
    </source>
</evidence>
<dbReference type="SUPFAM" id="SSF56399">
    <property type="entry name" value="ADP-ribosylation"/>
    <property type="match status" value="1"/>
</dbReference>
<dbReference type="PROSITE" id="PS50918">
    <property type="entry name" value="WWE"/>
    <property type="match status" value="1"/>
</dbReference>
<comment type="pathway">
    <text evidence="2">Protein modification; protein ubiquitination.</text>
</comment>
<dbReference type="Pfam" id="PF02825">
    <property type="entry name" value="WWE"/>
    <property type="match status" value="1"/>
</dbReference>
<reference evidence="10" key="2">
    <citation type="submission" date="2025-08" db="UniProtKB">
        <authorList>
            <consortium name="Ensembl"/>
        </authorList>
    </citation>
    <scope>IDENTIFICATION</scope>
</reference>
<dbReference type="SMART" id="SM00678">
    <property type="entry name" value="WWE"/>
    <property type="match status" value="1"/>
</dbReference>
<dbReference type="PANTHER" id="PTHR45740">
    <property type="entry name" value="POLY [ADP-RIBOSE] POLYMERASE"/>
    <property type="match status" value="1"/>
</dbReference>
<name>A0A8C4SDZ4_ERPCA</name>
<keyword evidence="5" id="KW-0863">Zinc-finger</keyword>
<dbReference type="InterPro" id="IPR000571">
    <property type="entry name" value="Znf_CCCH"/>
</dbReference>
<keyword evidence="11" id="KW-1185">Reference proteome</keyword>
<reference evidence="10" key="3">
    <citation type="submission" date="2025-09" db="UniProtKB">
        <authorList>
            <consortium name="Ensembl"/>
        </authorList>
    </citation>
    <scope>IDENTIFICATION</scope>
</reference>
<dbReference type="AlphaFoldDB" id="A0A8C4SDZ4"/>
<feature type="domain" description="C3H1-type" evidence="7">
    <location>
        <begin position="206"/>
        <end position="233"/>
    </location>
</feature>
<dbReference type="Gene3D" id="3.30.720.50">
    <property type="match status" value="1"/>
</dbReference>
<dbReference type="PROSITE" id="PS50103">
    <property type="entry name" value="ZF_C3H1"/>
    <property type="match status" value="1"/>
</dbReference>
<proteinExistence type="inferred from homology"/>
<keyword evidence="5" id="KW-0862">Zinc</keyword>
<evidence type="ECO:0000256" key="1">
    <source>
        <dbReference type="ARBA" id="ARBA00004123"/>
    </source>
</evidence>
<dbReference type="CDD" id="cd01439">
    <property type="entry name" value="TCCD_inducible_PARP_like"/>
    <property type="match status" value="1"/>
</dbReference>
<dbReference type="GO" id="GO:0008270">
    <property type="term" value="F:zinc ion binding"/>
    <property type="evidence" value="ECO:0007669"/>
    <property type="project" value="UniProtKB-KW"/>
</dbReference>
<accession>A0A8C4SDZ4</accession>
<keyword evidence="5" id="KW-0479">Metal-binding</keyword>
<feature type="compositionally biased region" description="Polar residues" evidence="6">
    <location>
        <begin position="135"/>
        <end position="144"/>
    </location>
</feature>
<feature type="domain" description="WWE" evidence="8">
    <location>
        <begin position="301"/>
        <end position="378"/>
    </location>
</feature>
<dbReference type="InterPro" id="IPR018123">
    <property type="entry name" value="WWE-dom_subgr"/>
</dbReference>
<evidence type="ECO:0000259" key="8">
    <source>
        <dbReference type="PROSITE" id="PS50918"/>
    </source>
</evidence>
<comment type="subcellular location">
    <subcellularLocation>
        <location evidence="1">Nucleus</location>
    </subcellularLocation>
</comment>